<organism evidence="1 2">
    <name type="scientific">Ancylostoma ceylanicum</name>
    <dbReference type="NCBI Taxonomy" id="53326"/>
    <lineage>
        <taxon>Eukaryota</taxon>
        <taxon>Metazoa</taxon>
        <taxon>Ecdysozoa</taxon>
        <taxon>Nematoda</taxon>
        <taxon>Chromadorea</taxon>
        <taxon>Rhabditida</taxon>
        <taxon>Rhabditina</taxon>
        <taxon>Rhabditomorpha</taxon>
        <taxon>Strongyloidea</taxon>
        <taxon>Ancylostomatidae</taxon>
        <taxon>Ancylostomatinae</taxon>
        <taxon>Ancylostoma</taxon>
    </lineage>
</organism>
<name>A0A016U8Z7_9BILA</name>
<dbReference type="EMBL" id="JARK01001388">
    <property type="protein sequence ID" value="EYC11053.1"/>
    <property type="molecule type" value="Genomic_DNA"/>
</dbReference>
<proteinExistence type="predicted"/>
<gene>
    <name evidence="1" type="primary">Acey_s0052.g2188</name>
    <name evidence="1" type="ORF">Y032_0052g2188</name>
</gene>
<reference evidence="2" key="1">
    <citation type="journal article" date="2015" name="Nat. Genet.">
        <title>The genome and transcriptome of the zoonotic hookworm Ancylostoma ceylanicum identify infection-specific gene families.</title>
        <authorList>
            <person name="Schwarz E.M."/>
            <person name="Hu Y."/>
            <person name="Antoshechkin I."/>
            <person name="Miller M.M."/>
            <person name="Sternberg P.W."/>
            <person name="Aroian R.V."/>
        </authorList>
    </citation>
    <scope>NUCLEOTIDE SEQUENCE</scope>
    <source>
        <strain evidence="2">HY135</strain>
    </source>
</reference>
<keyword evidence="2" id="KW-1185">Reference proteome</keyword>
<dbReference type="AlphaFoldDB" id="A0A016U8Z7"/>
<dbReference type="Proteomes" id="UP000024635">
    <property type="component" value="Unassembled WGS sequence"/>
</dbReference>
<accession>A0A016U8Z7</accession>
<comment type="caution">
    <text evidence="1">The sequence shown here is derived from an EMBL/GenBank/DDBJ whole genome shotgun (WGS) entry which is preliminary data.</text>
</comment>
<protein>
    <submittedName>
        <fullName evidence="1">Uncharacterized protein</fullName>
    </submittedName>
</protein>
<sequence length="73" mass="8446">MKPSAVSSDLRRKTMIMCEDELFAEKIPRTIELQLFVFYLAAILEGSHRLSLLPVFVWLSSKGFELPRNSKFL</sequence>
<evidence type="ECO:0000313" key="2">
    <source>
        <dbReference type="Proteomes" id="UP000024635"/>
    </source>
</evidence>
<evidence type="ECO:0000313" key="1">
    <source>
        <dbReference type="EMBL" id="EYC11053.1"/>
    </source>
</evidence>